<dbReference type="RefSeq" id="WP_289511230.1">
    <property type="nucleotide sequence ID" value="NZ_JAUDEA010000006.1"/>
</dbReference>
<sequence length="336" mass="35645">MSGREKPRVRAAAPTVRGVVQTIFGATLLAAGLTCGLFVLAAAGSALLLACAAGLLEVLLARSRRGRRAPLARLLPTPERVGGMWAHLDQRGRKLGQTRELPAERGLYRQGPSTLLWRDAFGFWRATGTEPSGREVCVPPAPNERLARVLESRGAHGIAELADERDAAGVRPYEKGDGLRKISWRQSAHHGELMSFEDAGPETPPVLVVADTLGACDAGALASAVASVLLALRRHPNVLLTDGSASWRTPVQQDRFLASLVPEVASAGDAAARSQAVERLAAEGRRRIVLVTCDERGELARALRQGRHARTLVVIHATGDAGVTDAREGRSDAGCG</sequence>
<gene>
    <name evidence="2" type="ORF">QUW25_05565</name>
</gene>
<organism evidence="2 3">
    <name type="scientific">Thermophilibacter provencensis</name>
    <dbReference type="NCBI Taxonomy" id="1852386"/>
    <lineage>
        <taxon>Bacteria</taxon>
        <taxon>Bacillati</taxon>
        <taxon>Actinomycetota</taxon>
        <taxon>Coriobacteriia</taxon>
        <taxon>Coriobacteriales</taxon>
        <taxon>Atopobiaceae</taxon>
        <taxon>Thermophilibacter</taxon>
    </lineage>
</organism>
<feature type="non-terminal residue" evidence="2">
    <location>
        <position position="336"/>
    </location>
</feature>
<evidence type="ECO:0000313" key="3">
    <source>
        <dbReference type="Proteomes" id="UP001529256"/>
    </source>
</evidence>
<reference evidence="2 3" key="3">
    <citation type="submission" date="2023-06" db="EMBL/GenBank/DDBJ databases">
        <authorList>
            <person name="Zeman M."/>
            <person name="Kubasova T."/>
            <person name="Jahodarova E."/>
            <person name="Nykrynova M."/>
            <person name="Rychlik I."/>
        </authorList>
    </citation>
    <scope>NUCLEOTIDE SEQUENCE [LARGE SCALE GENOMIC DNA]</scope>
    <source>
        <strain evidence="2 3">153_Feed</strain>
    </source>
</reference>
<dbReference type="EMBL" id="JAUDEA010000006">
    <property type="protein sequence ID" value="MDM8271140.1"/>
    <property type="molecule type" value="Genomic_DNA"/>
</dbReference>
<reference evidence="3" key="1">
    <citation type="submission" date="2023-06" db="EMBL/GenBank/DDBJ databases">
        <title>Identification and characterization of horizontal gene transfer across gut microbiota members of farm animals based on homology search.</title>
        <authorList>
            <person name="Zeman M."/>
            <person name="Kubasova T."/>
            <person name="Jahodarova E."/>
            <person name="Nykrynova M."/>
            <person name="Rychlik I."/>
        </authorList>
    </citation>
    <scope>NUCLEOTIDE SEQUENCE [LARGE SCALE GENOMIC DNA]</scope>
    <source>
        <strain evidence="3">153_Feed</strain>
    </source>
</reference>
<name>A0ABT7V3H8_9ACTN</name>
<keyword evidence="1" id="KW-0812">Transmembrane</keyword>
<keyword evidence="1" id="KW-1133">Transmembrane helix</keyword>
<dbReference type="Proteomes" id="UP001529256">
    <property type="component" value="Unassembled WGS sequence"/>
</dbReference>
<proteinExistence type="predicted"/>
<protein>
    <submittedName>
        <fullName evidence="2">DUF58 domain-containing protein</fullName>
    </submittedName>
</protein>
<keyword evidence="1" id="KW-0472">Membrane</keyword>
<dbReference type="PANTHER" id="PTHR34351">
    <property type="entry name" value="SLR1927 PROTEIN-RELATED"/>
    <property type="match status" value="1"/>
</dbReference>
<evidence type="ECO:0000313" key="2">
    <source>
        <dbReference type="EMBL" id="MDM8271140.1"/>
    </source>
</evidence>
<feature type="transmembrane region" description="Helical" evidence="1">
    <location>
        <begin position="37"/>
        <end position="60"/>
    </location>
</feature>
<keyword evidence="3" id="KW-1185">Reference proteome</keyword>
<comment type="caution">
    <text evidence="2">The sequence shown here is derived from an EMBL/GenBank/DDBJ whole genome shotgun (WGS) entry which is preliminary data.</text>
</comment>
<reference evidence="2 3" key="2">
    <citation type="submission" date="2023-06" db="EMBL/GenBank/DDBJ databases">
        <title>Identification and characterization of horizontal gene transfer across gut microbiota members of farm animals based on homology search.</title>
        <authorList>
            <person name="Schwarzerova J."/>
            <person name="Nykrynova M."/>
            <person name="Jureckova K."/>
            <person name="Cejkova D."/>
            <person name="Rychlik I."/>
        </authorList>
    </citation>
    <scope>NUCLEOTIDE SEQUENCE [LARGE SCALE GENOMIC DNA]</scope>
    <source>
        <strain evidence="2 3">153_Feed</strain>
    </source>
</reference>
<accession>A0ABT7V3H8</accession>
<feature type="transmembrane region" description="Helical" evidence="1">
    <location>
        <begin position="12"/>
        <end position="31"/>
    </location>
</feature>
<evidence type="ECO:0000256" key="1">
    <source>
        <dbReference type="SAM" id="Phobius"/>
    </source>
</evidence>